<dbReference type="HOGENOM" id="CLU_1978428_0_0_6"/>
<dbReference type="SMART" id="SM00091">
    <property type="entry name" value="PAS"/>
    <property type="match status" value="1"/>
</dbReference>
<dbReference type="CDD" id="cd00130">
    <property type="entry name" value="PAS"/>
    <property type="match status" value="1"/>
</dbReference>
<dbReference type="EMBL" id="CP000544">
    <property type="protein sequence ID" value="ABM62104.1"/>
    <property type="molecule type" value="Genomic_DNA"/>
</dbReference>
<dbReference type="STRING" id="349124.Hhal_1337"/>
<keyword evidence="3" id="KW-1185">Reference proteome</keyword>
<dbReference type="Proteomes" id="UP000000647">
    <property type="component" value="Chromosome"/>
</dbReference>
<name>A1WWP2_HALHL</name>
<feature type="domain" description="PAS" evidence="1">
    <location>
        <begin position="7"/>
        <end position="78"/>
    </location>
</feature>
<sequence>MLEIPPRQILQALGEGVIGVDCQGLLTFLNPAALRLFGFPDEASVIGESAHALTHHTHPDGRPYPEQDCPIYQVLETGEPLEAWQDHVWRSDGSGFPVQVYANPLRDDQGALTGAAAGPAPQLAAG</sequence>
<dbReference type="eggNOG" id="COG3290">
    <property type="taxonomic scope" value="Bacteria"/>
</dbReference>
<reference evidence="2 3" key="2">
    <citation type="journal article" date="2013" name="Stand. Genomic Sci.">
        <title>Complete genome sequence of Halorhodospira halophila SL1.</title>
        <authorList>
            <person name="Challacombe J.F."/>
            <person name="Majid S."/>
            <person name="Deole R."/>
            <person name="Brettin T.S."/>
            <person name="Bruce D."/>
            <person name="Delano S.F."/>
            <person name="Detter J.C."/>
            <person name="Gleasner C.D."/>
            <person name="Han C.S."/>
            <person name="Misra M."/>
            <person name="Reitenga K.G."/>
            <person name="Mikhailova N."/>
            <person name="Woyke T."/>
            <person name="Pitluck S."/>
            <person name="Nolan M."/>
            <person name="Land M.L."/>
            <person name="Saunders E."/>
            <person name="Tapia R."/>
            <person name="Lapidus A."/>
            <person name="Ivanova N."/>
            <person name="Hoff W.D."/>
        </authorList>
    </citation>
    <scope>NUCLEOTIDE SEQUENCE [LARGE SCALE GENOMIC DNA]</scope>
    <source>
        <strain evidence="3">DSM 244 / SL1</strain>
    </source>
</reference>
<dbReference type="Pfam" id="PF00989">
    <property type="entry name" value="PAS"/>
    <property type="match status" value="1"/>
</dbReference>
<evidence type="ECO:0000313" key="3">
    <source>
        <dbReference type="Proteomes" id="UP000000647"/>
    </source>
</evidence>
<dbReference type="Gene3D" id="3.30.450.20">
    <property type="entry name" value="PAS domain"/>
    <property type="match status" value="1"/>
</dbReference>
<dbReference type="PROSITE" id="PS50112">
    <property type="entry name" value="PAS"/>
    <property type="match status" value="1"/>
</dbReference>
<protein>
    <submittedName>
        <fullName evidence="2">Putative PAS/PAC sensor protein</fullName>
    </submittedName>
</protein>
<gene>
    <name evidence="2" type="ordered locus">Hhal_1337</name>
</gene>
<dbReference type="RefSeq" id="WP_011814126.1">
    <property type="nucleotide sequence ID" value="NC_008789.1"/>
</dbReference>
<proteinExistence type="predicted"/>
<organism evidence="2 3">
    <name type="scientific">Halorhodospira halophila (strain DSM 244 / SL1)</name>
    <name type="common">Ectothiorhodospira halophila (strain DSM 244 / SL1)</name>
    <dbReference type="NCBI Taxonomy" id="349124"/>
    <lineage>
        <taxon>Bacteria</taxon>
        <taxon>Pseudomonadati</taxon>
        <taxon>Pseudomonadota</taxon>
        <taxon>Gammaproteobacteria</taxon>
        <taxon>Chromatiales</taxon>
        <taxon>Ectothiorhodospiraceae</taxon>
        <taxon>Halorhodospira</taxon>
    </lineage>
</organism>
<evidence type="ECO:0000259" key="1">
    <source>
        <dbReference type="PROSITE" id="PS50112"/>
    </source>
</evidence>
<evidence type="ECO:0000313" key="2">
    <source>
        <dbReference type="EMBL" id="ABM62104.1"/>
    </source>
</evidence>
<dbReference type="NCBIfam" id="TIGR00229">
    <property type="entry name" value="sensory_box"/>
    <property type="match status" value="1"/>
</dbReference>
<dbReference type="InterPro" id="IPR035965">
    <property type="entry name" value="PAS-like_dom_sf"/>
</dbReference>
<dbReference type="AlphaFoldDB" id="A1WWP2"/>
<dbReference type="InterPro" id="IPR013767">
    <property type="entry name" value="PAS_fold"/>
</dbReference>
<dbReference type="KEGG" id="hha:Hhal_1337"/>
<dbReference type="GO" id="GO:0006355">
    <property type="term" value="P:regulation of DNA-templated transcription"/>
    <property type="evidence" value="ECO:0007669"/>
    <property type="project" value="InterPro"/>
</dbReference>
<dbReference type="InterPro" id="IPR000014">
    <property type="entry name" value="PAS"/>
</dbReference>
<reference evidence="3" key="1">
    <citation type="submission" date="2006-12" db="EMBL/GenBank/DDBJ databases">
        <title>Complete sequence of Halorhodospira halophila SL1.</title>
        <authorList>
            <consortium name="US DOE Joint Genome Institute"/>
            <person name="Copeland A."/>
            <person name="Lucas S."/>
            <person name="Lapidus A."/>
            <person name="Barry K."/>
            <person name="Detter J.C."/>
            <person name="Glavina del Rio T."/>
            <person name="Hammon N."/>
            <person name="Israni S."/>
            <person name="Dalin E."/>
            <person name="Tice H."/>
            <person name="Pitluck S."/>
            <person name="Saunders E."/>
            <person name="Brettin T."/>
            <person name="Bruce D."/>
            <person name="Han C."/>
            <person name="Tapia R."/>
            <person name="Schmutz J."/>
            <person name="Larimer F."/>
            <person name="Land M."/>
            <person name="Hauser L."/>
            <person name="Kyrpides N."/>
            <person name="Mikhailova N."/>
            <person name="Hoff W."/>
            <person name="Richardson P."/>
        </authorList>
    </citation>
    <scope>NUCLEOTIDE SEQUENCE [LARGE SCALE GENOMIC DNA]</scope>
    <source>
        <strain evidence="3">DSM 244 / SL1</strain>
    </source>
</reference>
<accession>A1WWP2</accession>
<dbReference type="SUPFAM" id="SSF55785">
    <property type="entry name" value="PYP-like sensor domain (PAS domain)"/>
    <property type="match status" value="1"/>
</dbReference>